<feature type="domain" description="YokE-like PH" evidence="2">
    <location>
        <begin position="45"/>
        <end position="136"/>
    </location>
</feature>
<dbReference type="AlphaFoldDB" id="A0A268EKJ7"/>
<dbReference type="EMBL" id="NPBY01000063">
    <property type="protein sequence ID" value="PAD73653.1"/>
    <property type="molecule type" value="Genomic_DNA"/>
</dbReference>
<accession>A0A268EKJ7</accession>
<dbReference type="InterPro" id="IPR039519">
    <property type="entry name" value="YokE-like_PH"/>
</dbReference>
<reference evidence="3 4" key="1">
    <citation type="submission" date="2017-07" db="EMBL/GenBank/DDBJ databases">
        <title>Isolation and whole genome analysis of endospore-forming bacteria from heroin.</title>
        <authorList>
            <person name="Kalinowski J."/>
            <person name="Ahrens B."/>
            <person name="Al-Dilaimi A."/>
            <person name="Winkler A."/>
            <person name="Wibberg D."/>
            <person name="Schleenbecker U."/>
            <person name="Ruckert C."/>
            <person name="Wolfel R."/>
            <person name="Grass G."/>
        </authorList>
    </citation>
    <scope>NUCLEOTIDE SEQUENCE [LARGE SCALE GENOMIC DNA]</scope>
    <source>
        <strain evidence="3 4">7537-G1</strain>
    </source>
</reference>
<dbReference type="Pfam" id="PF14470">
    <property type="entry name" value="bPH_3"/>
    <property type="match status" value="1"/>
</dbReference>
<comment type="caution">
    <text evidence="3">The sequence shown here is derived from an EMBL/GenBank/DDBJ whole genome shotgun (WGS) entry which is preliminary data.</text>
</comment>
<dbReference type="Proteomes" id="UP000215596">
    <property type="component" value="Unassembled WGS sequence"/>
</dbReference>
<evidence type="ECO:0000259" key="2">
    <source>
        <dbReference type="Pfam" id="PF14470"/>
    </source>
</evidence>
<proteinExistence type="predicted"/>
<sequence>MALKVRGCLSMPSVEEIQKQVELLEYGNKLGKKAEIKELSKFLLPEEKIIAIARGRYSKVTGSIVATDSRVILINKITFGGSKFEDFHYSKITSIENEKVPPLLLGKIKINVAGNEATIDQMKYEESQYISKLIRERIEQRAGTNQVKPSENDVFAKLEKLKELYEKKILTEEEYQAKKNELLSSI</sequence>
<gene>
    <name evidence="3" type="ORF">CHH67_19645</name>
</gene>
<dbReference type="Pfam" id="PF09851">
    <property type="entry name" value="SHOCT"/>
    <property type="match status" value="1"/>
</dbReference>
<dbReference type="Gene3D" id="2.30.29.50">
    <property type="entry name" value="Bacterial Pleckstrin homology domain"/>
    <property type="match status" value="1"/>
</dbReference>
<organism evidence="3 4">
    <name type="scientific">Paenibacillus campinasensis</name>
    <dbReference type="NCBI Taxonomy" id="66347"/>
    <lineage>
        <taxon>Bacteria</taxon>
        <taxon>Bacillati</taxon>
        <taxon>Bacillota</taxon>
        <taxon>Bacilli</taxon>
        <taxon>Bacillales</taxon>
        <taxon>Paenibacillaceae</taxon>
        <taxon>Paenibacillus</taxon>
    </lineage>
</organism>
<evidence type="ECO:0000313" key="3">
    <source>
        <dbReference type="EMBL" id="PAD73653.1"/>
    </source>
</evidence>
<dbReference type="InterPro" id="IPR018649">
    <property type="entry name" value="SHOCT"/>
</dbReference>
<evidence type="ECO:0000259" key="1">
    <source>
        <dbReference type="Pfam" id="PF09851"/>
    </source>
</evidence>
<feature type="domain" description="SHOCT" evidence="1">
    <location>
        <begin position="157"/>
        <end position="183"/>
    </location>
</feature>
<evidence type="ECO:0008006" key="5">
    <source>
        <dbReference type="Google" id="ProtNLM"/>
    </source>
</evidence>
<protein>
    <recommendedName>
        <fullName evidence="5">SHOCT domain-containing protein</fullName>
    </recommendedName>
</protein>
<evidence type="ECO:0000313" key="4">
    <source>
        <dbReference type="Proteomes" id="UP000215596"/>
    </source>
</evidence>
<name>A0A268EKJ7_9BACL</name>
<dbReference type="InterPro" id="IPR037063">
    <property type="entry name" value="PHb_sf"/>
</dbReference>